<feature type="region of interest" description="Disordered" evidence="1">
    <location>
        <begin position="111"/>
        <end position="130"/>
    </location>
</feature>
<dbReference type="RefSeq" id="WP_234991270.1">
    <property type="nucleotide sequence ID" value="NZ_FUZP01000003.1"/>
</dbReference>
<name>A0A1T5L0I9_9MICO</name>
<keyword evidence="3" id="KW-1185">Reference proteome</keyword>
<proteinExistence type="predicted"/>
<dbReference type="Proteomes" id="UP000190857">
    <property type="component" value="Unassembled WGS sequence"/>
</dbReference>
<dbReference type="SUPFAM" id="SSF54909">
    <property type="entry name" value="Dimeric alpha+beta barrel"/>
    <property type="match status" value="1"/>
</dbReference>
<evidence type="ECO:0000313" key="3">
    <source>
        <dbReference type="Proteomes" id="UP000190857"/>
    </source>
</evidence>
<sequence>METIALHTRLAPGKEADYDRIHAVIPPELDVALREAGVLDWRIWRSGLDLFHVVDCEDYAAMRAFLREHPANVPWQARMGELLDVPDDYSGGDSGIPQVWQLPAEPVEPAAHAASAAPVVPAAPADGSAR</sequence>
<evidence type="ECO:0000313" key="2">
    <source>
        <dbReference type="EMBL" id="SKC69474.1"/>
    </source>
</evidence>
<dbReference type="Gene3D" id="3.30.70.100">
    <property type="match status" value="1"/>
</dbReference>
<dbReference type="AlphaFoldDB" id="A0A1T5L0I9"/>
<organism evidence="2 3">
    <name type="scientific">Okibacterium fritillariae</name>
    <dbReference type="NCBI Taxonomy" id="123320"/>
    <lineage>
        <taxon>Bacteria</taxon>
        <taxon>Bacillati</taxon>
        <taxon>Actinomycetota</taxon>
        <taxon>Actinomycetes</taxon>
        <taxon>Micrococcales</taxon>
        <taxon>Microbacteriaceae</taxon>
        <taxon>Okibacterium</taxon>
    </lineage>
</organism>
<protein>
    <submittedName>
        <fullName evidence="2">L-rhamnose mutarotase</fullName>
    </submittedName>
</protein>
<reference evidence="2 3" key="1">
    <citation type="submission" date="2017-02" db="EMBL/GenBank/DDBJ databases">
        <authorList>
            <person name="Peterson S.W."/>
        </authorList>
    </citation>
    <scope>NUCLEOTIDE SEQUENCE [LARGE SCALE GENOMIC DNA]</scope>
    <source>
        <strain evidence="2 3">VKM Ac-2059</strain>
    </source>
</reference>
<dbReference type="Pfam" id="PF05336">
    <property type="entry name" value="rhaM"/>
    <property type="match status" value="1"/>
</dbReference>
<evidence type="ECO:0000256" key="1">
    <source>
        <dbReference type="SAM" id="MobiDB-lite"/>
    </source>
</evidence>
<gene>
    <name evidence="2" type="ORF">SAMN06309945_2810</name>
</gene>
<dbReference type="InterPro" id="IPR008000">
    <property type="entry name" value="Rham/fucose_mutarotase"/>
</dbReference>
<dbReference type="InterPro" id="IPR011008">
    <property type="entry name" value="Dimeric_a/b-barrel"/>
</dbReference>
<accession>A0A1T5L0I9</accession>
<dbReference type="GO" id="GO:0016857">
    <property type="term" value="F:racemase and epimerase activity, acting on carbohydrates and derivatives"/>
    <property type="evidence" value="ECO:0007669"/>
    <property type="project" value="InterPro"/>
</dbReference>
<dbReference type="STRING" id="123320.SAMN06309945_2810"/>
<dbReference type="EMBL" id="FUZP01000003">
    <property type="protein sequence ID" value="SKC69474.1"/>
    <property type="molecule type" value="Genomic_DNA"/>
</dbReference>